<proteinExistence type="predicted"/>
<feature type="region of interest" description="Disordered" evidence="1">
    <location>
        <begin position="79"/>
        <end position="121"/>
    </location>
</feature>
<dbReference type="AlphaFoldDB" id="A0A174RXE5"/>
<accession>A0A174RXE5</accession>
<dbReference type="EMBL" id="CZBE01000015">
    <property type="protein sequence ID" value="CUP88896.1"/>
    <property type="molecule type" value="Genomic_DNA"/>
</dbReference>
<evidence type="ECO:0000313" key="3">
    <source>
        <dbReference type="EMBL" id="CUP88896.1"/>
    </source>
</evidence>
<keyword evidence="2" id="KW-0732">Signal</keyword>
<feature type="compositionally biased region" description="Low complexity" evidence="1">
    <location>
        <begin position="83"/>
        <end position="97"/>
    </location>
</feature>
<gene>
    <name evidence="3" type="ORF">ERS852551_02279</name>
</gene>
<dbReference type="Proteomes" id="UP000095765">
    <property type="component" value="Unassembled WGS sequence"/>
</dbReference>
<organism evidence="3 4">
    <name type="scientific">Anaerotruncus colihominis</name>
    <dbReference type="NCBI Taxonomy" id="169435"/>
    <lineage>
        <taxon>Bacteria</taxon>
        <taxon>Bacillati</taxon>
        <taxon>Bacillota</taxon>
        <taxon>Clostridia</taxon>
        <taxon>Eubacteriales</taxon>
        <taxon>Oscillospiraceae</taxon>
        <taxon>Anaerotruncus</taxon>
    </lineage>
</organism>
<name>A0A174RXE5_9FIRM</name>
<reference evidence="3 4" key="1">
    <citation type="submission" date="2015-09" db="EMBL/GenBank/DDBJ databases">
        <authorList>
            <consortium name="Pathogen Informatics"/>
        </authorList>
    </citation>
    <scope>NUCLEOTIDE SEQUENCE [LARGE SCALE GENOMIC DNA]</scope>
    <source>
        <strain evidence="3 4">2789STDY5834939</strain>
    </source>
</reference>
<dbReference type="OrthoDB" id="9977743at2"/>
<sequence>MPHPGIIFAACACCAALTFSACAPRSEAEPSVAASFPIEASSAAGVSIVEASTAEASAGIAASDEDPAASIMEYEANESIPQPGRSGSSYSSAAPVSTLPETSDPEIISNGEKSGAEQEPIPELEVVVKRESLLGGVEKTITDEAQIRQVLMFADGMVRSDYSSNPPTGGEIITVLITRNQSTEEYTFFDNQVEGGGLAKNNQDADVKNTWYLADAGAYTYLNSLL</sequence>
<protein>
    <submittedName>
        <fullName evidence="3">Uncharacterized protein</fullName>
    </submittedName>
</protein>
<feature type="signal peptide" evidence="2">
    <location>
        <begin position="1"/>
        <end position="23"/>
    </location>
</feature>
<evidence type="ECO:0000256" key="2">
    <source>
        <dbReference type="SAM" id="SignalP"/>
    </source>
</evidence>
<evidence type="ECO:0000256" key="1">
    <source>
        <dbReference type="SAM" id="MobiDB-lite"/>
    </source>
</evidence>
<dbReference type="RefSeq" id="WP_055245409.1">
    <property type="nucleotide sequence ID" value="NZ_CABIWA010000005.1"/>
</dbReference>
<evidence type="ECO:0000313" key="4">
    <source>
        <dbReference type="Proteomes" id="UP000095765"/>
    </source>
</evidence>
<feature type="chain" id="PRO_5039646969" evidence="2">
    <location>
        <begin position="24"/>
        <end position="226"/>
    </location>
</feature>